<dbReference type="Pfam" id="PF12680">
    <property type="entry name" value="SnoaL_2"/>
    <property type="match status" value="1"/>
</dbReference>
<gene>
    <name evidence="2" type="ORF">MUU47_18630</name>
</gene>
<dbReference type="InterPro" id="IPR009959">
    <property type="entry name" value="Cyclase_SnoaL-like"/>
</dbReference>
<proteinExistence type="predicted"/>
<reference evidence="2 3" key="1">
    <citation type="submission" date="2022-04" db="EMBL/GenBank/DDBJ databases">
        <title>Proposal of a three novel species of Scandinavium, Scandinavium hiltneri, Scandinavium manionii, Scandinavium tedordense.</title>
        <authorList>
            <person name="Maddock D.W."/>
            <person name="Brady C.L."/>
            <person name="Denman S."/>
            <person name="Arnold D."/>
        </authorList>
    </citation>
    <scope>NUCLEOTIDE SEQUENCE [LARGE SCALE GENOMIC DNA]</scope>
    <source>
        <strain evidence="2 3">H11S7</strain>
    </source>
</reference>
<protein>
    <submittedName>
        <fullName evidence="2">Nuclear transport factor 2 family protein</fullName>
    </submittedName>
</protein>
<evidence type="ECO:0000313" key="3">
    <source>
        <dbReference type="Proteomes" id="UP001205357"/>
    </source>
</evidence>
<name>A0ABT2E5E8_9ENTR</name>
<organism evidence="2 3">
    <name type="scientific">Scandinavium hiltneri</name>
    <dbReference type="NCBI Taxonomy" id="2926519"/>
    <lineage>
        <taxon>Bacteria</taxon>
        <taxon>Pseudomonadati</taxon>
        <taxon>Pseudomonadota</taxon>
        <taxon>Gammaproteobacteria</taxon>
        <taxon>Enterobacterales</taxon>
        <taxon>Enterobacteriaceae</taxon>
        <taxon>Scandinavium</taxon>
    </lineage>
</organism>
<accession>A0ABT2E5E8</accession>
<sequence length="323" mass="36145">MSRLPGFSPQFDSIQQFILTLTHVVWEQKDIGQLADFYATPVVFQTPEKRLTDLSQFMRLTLEAMHSFPQRKVLTEDILCSHSAHNDYYAAQRSLACIQHSGEGFYGLPSGNTVWVRTFTDRICAEGAVRQEWLLQDRAAIINQIGLNVREFACELVRTRQEAGIEMLSAEELDALWAGGPEGDDVEGALAGLVERYLSMWAGGNSGVVPGLYHPAATLHGPGHVLRTGEQDISAFLSGYRASFADSETQLHHLIVRRDANEPVRLSLRWSLLTWHDGYGQFGAPSRRPISITGISQLELRDGLIIREYLGIDELAIWSQIYS</sequence>
<evidence type="ECO:0000313" key="2">
    <source>
        <dbReference type="EMBL" id="MCS2163100.1"/>
    </source>
</evidence>
<evidence type="ECO:0000259" key="1">
    <source>
        <dbReference type="Pfam" id="PF12680"/>
    </source>
</evidence>
<keyword evidence="3" id="KW-1185">Reference proteome</keyword>
<dbReference type="InterPro" id="IPR037401">
    <property type="entry name" value="SnoaL-like"/>
</dbReference>
<feature type="domain" description="SnoaL-like" evidence="1">
    <location>
        <begin position="194"/>
        <end position="307"/>
    </location>
</feature>
<dbReference type="EMBL" id="JALIGE010000076">
    <property type="protein sequence ID" value="MCS2163100.1"/>
    <property type="molecule type" value="Genomic_DNA"/>
</dbReference>
<dbReference type="RefSeq" id="WP_258989638.1">
    <property type="nucleotide sequence ID" value="NZ_JALIGE010000076.1"/>
</dbReference>
<comment type="caution">
    <text evidence="2">The sequence shown here is derived from an EMBL/GenBank/DDBJ whole genome shotgun (WGS) entry which is preliminary data.</text>
</comment>
<dbReference type="Proteomes" id="UP001205357">
    <property type="component" value="Unassembled WGS sequence"/>
</dbReference>
<dbReference type="InterPro" id="IPR032710">
    <property type="entry name" value="NTF2-like_dom_sf"/>
</dbReference>
<dbReference type="Gene3D" id="3.10.450.50">
    <property type="match status" value="2"/>
</dbReference>
<dbReference type="SUPFAM" id="SSF54427">
    <property type="entry name" value="NTF2-like"/>
    <property type="match status" value="2"/>
</dbReference>
<dbReference type="Pfam" id="PF07366">
    <property type="entry name" value="SnoaL"/>
    <property type="match status" value="1"/>
</dbReference>